<dbReference type="PANTHER" id="PTHR10972:SF92">
    <property type="entry name" value="OXYSTEROL BINDING PROTEIN"/>
    <property type="match status" value="1"/>
</dbReference>
<dbReference type="Pfam" id="PF01237">
    <property type="entry name" value="Oxysterol_BP"/>
    <property type="match status" value="1"/>
</dbReference>
<name>A0A6A6SCZ9_9PLEO</name>
<accession>A0A6A6SCZ9</accession>
<evidence type="ECO:0000256" key="2">
    <source>
        <dbReference type="RuleBase" id="RU003844"/>
    </source>
</evidence>
<feature type="region of interest" description="Disordered" evidence="3">
    <location>
        <begin position="307"/>
        <end position="330"/>
    </location>
</feature>
<comment type="similarity">
    <text evidence="1 2">Belongs to the OSBP family.</text>
</comment>
<dbReference type="PANTHER" id="PTHR10972">
    <property type="entry name" value="OXYSTEROL-BINDING PROTEIN-RELATED"/>
    <property type="match status" value="1"/>
</dbReference>
<dbReference type="SUPFAM" id="SSF144000">
    <property type="entry name" value="Oxysterol-binding protein-like"/>
    <property type="match status" value="1"/>
</dbReference>
<feature type="compositionally biased region" description="Basic and acidic residues" evidence="3">
    <location>
        <begin position="416"/>
        <end position="425"/>
    </location>
</feature>
<sequence length="443" mass="49782">MSNSIASNRSTLKEFLASIATIQGDLSNITAPPFVLGEYSTVELPQYWADHPSLFVAPALEEDPEKRAVLVLKWFLGSLKHQQYAGRGEEDGVKKPLNAFLGELFQGSWKNEEVGETKLISEQVSHHPPVTACYLWNDEHGIRAEGFTQQEITFSGSVSIKQKGYAILHIDRFDEDYLIPVPNVKVKGILSGTPYPELVGTYSIISSSGFVSNVKFEGKEFFGGGNKNGFEAHVYRAETPSDTLYTAKGQWNGRFSIIDSKNEQQIDSYDTNTANSLPITVSEPSEQDPWESRKAWAGVIDALGRGDMKGTTDAKSEVENGQRQMRRGEEARNEEWRRVFFQKQSDDPLFEKLVAADHEKCFIVDPNGGIWKVDTNAVANVKKPYHGDKMPTGQIFETQGIQTRNEDIDPESNTNVDKDEKMKSEEMQIEEMLRHKYSSAPRR</sequence>
<protein>
    <submittedName>
        <fullName evidence="4">Oxysterol-binding protein</fullName>
    </submittedName>
</protein>
<dbReference type="Gene3D" id="3.30.70.3490">
    <property type="match status" value="1"/>
</dbReference>
<dbReference type="EMBL" id="MU006777">
    <property type="protein sequence ID" value="KAF2645430.1"/>
    <property type="molecule type" value="Genomic_DNA"/>
</dbReference>
<organism evidence="4 5">
    <name type="scientific">Massarina eburnea CBS 473.64</name>
    <dbReference type="NCBI Taxonomy" id="1395130"/>
    <lineage>
        <taxon>Eukaryota</taxon>
        <taxon>Fungi</taxon>
        <taxon>Dikarya</taxon>
        <taxon>Ascomycota</taxon>
        <taxon>Pezizomycotina</taxon>
        <taxon>Dothideomycetes</taxon>
        <taxon>Pleosporomycetidae</taxon>
        <taxon>Pleosporales</taxon>
        <taxon>Massarineae</taxon>
        <taxon>Massarinaceae</taxon>
        <taxon>Massarina</taxon>
    </lineage>
</organism>
<dbReference type="GO" id="GO:0016020">
    <property type="term" value="C:membrane"/>
    <property type="evidence" value="ECO:0007669"/>
    <property type="project" value="TreeGrafter"/>
</dbReference>
<feature type="region of interest" description="Disordered" evidence="3">
    <location>
        <begin position="399"/>
        <end position="425"/>
    </location>
</feature>
<dbReference type="OrthoDB" id="14833at2759"/>
<reference evidence="4" key="1">
    <citation type="journal article" date="2020" name="Stud. Mycol.">
        <title>101 Dothideomycetes genomes: a test case for predicting lifestyles and emergence of pathogens.</title>
        <authorList>
            <person name="Haridas S."/>
            <person name="Albert R."/>
            <person name="Binder M."/>
            <person name="Bloem J."/>
            <person name="Labutti K."/>
            <person name="Salamov A."/>
            <person name="Andreopoulos B."/>
            <person name="Baker S."/>
            <person name="Barry K."/>
            <person name="Bills G."/>
            <person name="Bluhm B."/>
            <person name="Cannon C."/>
            <person name="Castanera R."/>
            <person name="Culley D."/>
            <person name="Daum C."/>
            <person name="Ezra D."/>
            <person name="Gonzalez J."/>
            <person name="Henrissat B."/>
            <person name="Kuo A."/>
            <person name="Liang C."/>
            <person name="Lipzen A."/>
            <person name="Lutzoni F."/>
            <person name="Magnuson J."/>
            <person name="Mondo S."/>
            <person name="Nolan M."/>
            <person name="Ohm R."/>
            <person name="Pangilinan J."/>
            <person name="Park H.-J."/>
            <person name="Ramirez L."/>
            <person name="Alfaro M."/>
            <person name="Sun H."/>
            <person name="Tritt A."/>
            <person name="Yoshinaga Y."/>
            <person name="Zwiers L.-H."/>
            <person name="Turgeon B."/>
            <person name="Goodwin S."/>
            <person name="Spatafora J."/>
            <person name="Crous P."/>
            <person name="Grigoriev I."/>
        </authorList>
    </citation>
    <scope>NUCLEOTIDE SEQUENCE</scope>
    <source>
        <strain evidence="4">CBS 473.64</strain>
    </source>
</reference>
<evidence type="ECO:0000256" key="1">
    <source>
        <dbReference type="ARBA" id="ARBA00008842"/>
    </source>
</evidence>
<dbReference type="GO" id="GO:0008142">
    <property type="term" value="F:oxysterol binding"/>
    <property type="evidence" value="ECO:0007669"/>
    <property type="project" value="TreeGrafter"/>
</dbReference>
<dbReference type="InterPro" id="IPR037239">
    <property type="entry name" value="OSBP_sf"/>
</dbReference>
<dbReference type="FunFam" id="2.40.160.120:FF:000010">
    <property type="entry name" value="Oxysterol-binding protein homolog 4"/>
    <property type="match status" value="1"/>
</dbReference>
<proteinExistence type="inferred from homology"/>
<dbReference type="Proteomes" id="UP000799753">
    <property type="component" value="Unassembled WGS sequence"/>
</dbReference>
<dbReference type="InterPro" id="IPR018494">
    <property type="entry name" value="Oxysterol-bd_CS"/>
</dbReference>
<evidence type="ECO:0000313" key="5">
    <source>
        <dbReference type="Proteomes" id="UP000799753"/>
    </source>
</evidence>
<dbReference type="PROSITE" id="PS01013">
    <property type="entry name" value="OSBP"/>
    <property type="match status" value="1"/>
</dbReference>
<dbReference type="GO" id="GO:0005829">
    <property type="term" value="C:cytosol"/>
    <property type="evidence" value="ECO:0007669"/>
    <property type="project" value="TreeGrafter"/>
</dbReference>
<evidence type="ECO:0000256" key="3">
    <source>
        <dbReference type="SAM" id="MobiDB-lite"/>
    </source>
</evidence>
<gene>
    <name evidence="4" type="ORF">P280DRAFT_119738</name>
</gene>
<dbReference type="GO" id="GO:0120009">
    <property type="term" value="P:intermembrane lipid transfer"/>
    <property type="evidence" value="ECO:0007669"/>
    <property type="project" value="UniProtKB-ARBA"/>
</dbReference>
<dbReference type="Gene3D" id="2.40.160.120">
    <property type="match status" value="1"/>
</dbReference>
<evidence type="ECO:0000313" key="4">
    <source>
        <dbReference type="EMBL" id="KAF2645430.1"/>
    </source>
</evidence>
<dbReference type="Gene3D" id="1.10.287.2720">
    <property type="match status" value="1"/>
</dbReference>
<dbReference type="AlphaFoldDB" id="A0A6A6SCZ9"/>
<dbReference type="InterPro" id="IPR000648">
    <property type="entry name" value="Oxysterol-bd"/>
</dbReference>
<keyword evidence="5" id="KW-1185">Reference proteome</keyword>